<keyword evidence="1 2" id="KW-0597">Phosphoprotein</keyword>
<dbReference type="EMBL" id="JZXC01000002">
    <property type="protein sequence ID" value="KKA09489.1"/>
    <property type="molecule type" value="Genomic_DNA"/>
</dbReference>
<gene>
    <name evidence="4" type="ORF">VP02_02940</name>
</gene>
<dbReference type="PROSITE" id="PS50110">
    <property type="entry name" value="RESPONSE_REGULATORY"/>
    <property type="match status" value="1"/>
</dbReference>
<protein>
    <submittedName>
        <fullName evidence="4">Chemotaxis protein CheY</fullName>
    </submittedName>
</protein>
<accession>A0A0F4XU85</accession>
<dbReference type="PATRIC" id="fig|132476.4.peg.2225"/>
<dbReference type="Proteomes" id="UP000033662">
    <property type="component" value="Unassembled WGS sequence"/>
</dbReference>
<name>A0A0F4XU85_9PSED</name>
<dbReference type="InterPro" id="IPR001789">
    <property type="entry name" value="Sig_transdc_resp-reg_receiver"/>
</dbReference>
<dbReference type="AlphaFoldDB" id="A0A0F4XU85"/>
<evidence type="ECO:0000256" key="2">
    <source>
        <dbReference type="PROSITE-ProRule" id="PRU00169"/>
    </source>
</evidence>
<feature type="modified residue" description="4-aspartylphosphate" evidence="2">
    <location>
        <position position="58"/>
    </location>
</feature>
<dbReference type="InterPro" id="IPR011006">
    <property type="entry name" value="CheY-like_superfamily"/>
</dbReference>
<feature type="domain" description="Response regulatory" evidence="3">
    <location>
        <begin position="8"/>
        <end position="118"/>
    </location>
</feature>
<organism evidence="4 5">
    <name type="scientific">Pseudomonas kilonensis</name>
    <dbReference type="NCBI Taxonomy" id="132476"/>
    <lineage>
        <taxon>Bacteria</taxon>
        <taxon>Pseudomonadati</taxon>
        <taxon>Pseudomonadota</taxon>
        <taxon>Gammaproteobacteria</taxon>
        <taxon>Pseudomonadales</taxon>
        <taxon>Pseudomonadaceae</taxon>
        <taxon>Pseudomonas</taxon>
    </lineage>
</organism>
<evidence type="ECO:0000313" key="5">
    <source>
        <dbReference type="Proteomes" id="UP000033662"/>
    </source>
</evidence>
<dbReference type="SUPFAM" id="SSF52172">
    <property type="entry name" value="CheY-like"/>
    <property type="match status" value="1"/>
</dbReference>
<comment type="caution">
    <text evidence="4">The sequence shown here is derived from an EMBL/GenBank/DDBJ whole genome shotgun (WGS) entry which is preliminary data.</text>
</comment>
<sequence>MTPFAGVRVLVVEDEGAIALLIEEMLEEFGCEVVASVARLAAACEVAGSAQVDLAILDVNLAGERVFPVAEILRGRHIPFLFSTGYGASGLPAEYAGCPVLHKPFSQSELQQKIAVTLKEARESGLASNTDPH</sequence>
<evidence type="ECO:0000259" key="3">
    <source>
        <dbReference type="PROSITE" id="PS50110"/>
    </source>
</evidence>
<dbReference type="GO" id="GO:0000160">
    <property type="term" value="P:phosphorelay signal transduction system"/>
    <property type="evidence" value="ECO:0007669"/>
    <property type="project" value="InterPro"/>
</dbReference>
<dbReference type="OrthoDB" id="582170at2"/>
<proteinExistence type="predicted"/>
<evidence type="ECO:0000256" key="1">
    <source>
        <dbReference type="ARBA" id="ARBA00022553"/>
    </source>
</evidence>
<dbReference type="SMART" id="SM00448">
    <property type="entry name" value="REC"/>
    <property type="match status" value="1"/>
</dbReference>
<dbReference type="Pfam" id="PF00072">
    <property type="entry name" value="Response_reg"/>
    <property type="match status" value="1"/>
</dbReference>
<dbReference type="InterPro" id="IPR050595">
    <property type="entry name" value="Bact_response_regulator"/>
</dbReference>
<dbReference type="PANTHER" id="PTHR44591:SF24">
    <property type="entry name" value="PROTEIN-GLUTAMATE METHYLESTERASE_PROTEIN-GLUTAMINE GLUTAMINASE 1"/>
    <property type="match status" value="1"/>
</dbReference>
<reference evidence="4 5" key="1">
    <citation type="submission" date="2015-03" db="EMBL/GenBank/DDBJ databases">
        <title>Pseudomonas fluorescens 1855-344 Genome sequencing and assembly.</title>
        <authorList>
            <person name="Eng W.W.H."/>
            <person name="Gan H.M."/>
            <person name="Savka M.A."/>
        </authorList>
    </citation>
    <scope>NUCLEOTIDE SEQUENCE [LARGE SCALE GENOMIC DNA]</scope>
    <source>
        <strain evidence="4 5">1855-344</strain>
    </source>
</reference>
<evidence type="ECO:0000313" key="4">
    <source>
        <dbReference type="EMBL" id="KKA09489.1"/>
    </source>
</evidence>
<dbReference type="PANTHER" id="PTHR44591">
    <property type="entry name" value="STRESS RESPONSE REGULATOR PROTEIN 1"/>
    <property type="match status" value="1"/>
</dbReference>
<dbReference type="Gene3D" id="3.40.50.2300">
    <property type="match status" value="1"/>
</dbReference>